<evidence type="ECO:0000256" key="1">
    <source>
        <dbReference type="ARBA" id="ARBA00004141"/>
    </source>
</evidence>
<keyword evidence="3 7" id="KW-1133">Transmembrane helix</keyword>
<proteinExistence type="inferred from homology"/>
<feature type="transmembrane region" description="Helical" evidence="7">
    <location>
        <begin position="69"/>
        <end position="97"/>
    </location>
</feature>
<reference evidence="9 10" key="1">
    <citation type="submission" date="2024-02" db="EMBL/GenBank/DDBJ databases">
        <title>Discinaceae phylogenomics.</title>
        <authorList>
            <person name="Dirks A.C."/>
            <person name="James T.Y."/>
        </authorList>
    </citation>
    <scope>NUCLEOTIDE SEQUENCE [LARGE SCALE GENOMIC DNA]</scope>
    <source>
        <strain evidence="9 10">ACD0624</strain>
    </source>
</reference>
<feature type="domain" description="Rhodopsin" evidence="8">
    <location>
        <begin position="25"/>
        <end position="212"/>
    </location>
</feature>
<feature type="transmembrane region" description="Helical" evidence="7">
    <location>
        <begin position="191"/>
        <end position="216"/>
    </location>
</feature>
<evidence type="ECO:0000256" key="6">
    <source>
        <dbReference type="SAM" id="MobiDB-lite"/>
    </source>
</evidence>
<feature type="transmembrane region" description="Helical" evidence="7">
    <location>
        <begin position="117"/>
        <end position="140"/>
    </location>
</feature>
<feature type="transmembrane region" description="Helical" evidence="7">
    <location>
        <begin position="20"/>
        <end position="49"/>
    </location>
</feature>
<evidence type="ECO:0000256" key="4">
    <source>
        <dbReference type="ARBA" id="ARBA00023136"/>
    </source>
</evidence>
<feature type="transmembrane region" description="Helical" evidence="7">
    <location>
        <begin position="152"/>
        <end position="171"/>
    </location>
</feature>
<dbReference type="InterPro" id="IPR049326">
    <property type="entry name" value="Rhodopsin_dom_fungi"/>
</dbReference>
<keyword evidence="10" id="KW-1185">Reference proteome</keyword>
<evidence type="ECO:0000313" key="10">
    <source>
        <dbReference type="Proteomes" id="UP001447188"/>
    </source>
</evidence>
<dbReference type="PANTHER" id="PTHR33048:SF47">
    <property type="entry name" value="INTEGRAL MEMBRANE PROTEIN-RELATED"/>
    <property type="match status" value="1"/>
</dbReference>
<sequence>MHTSDIRPEWVPTLSKVPSATIIFLAPFIYIHVQITYTCSAIGSIPFALNKLSMLNFYLHLVPNSNFRLVCHLSISYVVLVFTVLVLVSTFGCWPMSGGWNHDPSFHSTCVTNNIYHYFMTVNNTLTDILLLFLPIPVLLQLRLSVRAKLGLIAMFSMGFIVTGVSLYFLYTLYHATNGTDQVWDGAWCWVVALVECNVGIMTASMPGVTVFVRWVRGETTEHGKPGAQENENENDTVGHRGQRMRRRSVISSIWSRRDEEYELQGMTRSNEVLVGADIVIMKSIQSVQIGM</sequence>
<evidence type="ECO:0000256" key="5">
    <source>
        <dbReference type="ARBA" id="ARBA00038359"/>
    </source>
</evidence>
<dbReference type="Proteomes" id="UP001447188">
    <property type="component" value="Unassembled WGS sequence"/>
</dbReference>
<dbReference type="PANTHER" id="PTHR33048">
    <property type="entry name" value="PTH11-LIKE INTEGRAL MEMBRANE PROTEIN (AFU_ORTHOLOGUE AFUA_5G11245)"/>
    <property type="match status" value="1"/>
</dbReference>
<gene>
    <name evidence="9" type="ORF">Q9L58_001512</name>
</gene>
<feature type="region of interest" description="Disordered" evidence="6">
    <location>
        <begin position="222"/>
        <end position="244"/>
    </location>
</feature>
<evidence type="ECO:0000313" key="9">
    <source>
        <dbReference type="EMBL" id="KAL0639483.1"/>
    </source>
</evidence>
<keyword evidence="4 7" id="KW-0472">Membrane</keyword>
<comment type="subcellular location">
    <subcellularLocation>
        <location evidence="1">Membrane</location>
        <topology evidence="1">Multi-pass membrane protein</topology>
    </subcellularLocation>
</comment>
<evidence type="ECO:0000259" key="8">
    <source>
        <dbReference type="Pfam" id="PF20684"/>
    </source>
</evidence>
<name>A0ABR3GUF0_9PEZI</name>
<dbReference type="Pfam" id="PF20684">
    <property type="entry name" value="Fung_rhodopsin"/>
    <property type="match status" value="1"/>
</dbReference>
<organism evidence="9 10">
    <name type="scientific">Discina gigas</name>
    <dbReference type="NCBI Taxonomy" id="1032678"/>
    <lineage>
        <taxon>Eukaryota</taxon>
        <taxon>Fungi</taxon>
        <taxon>Dikarya</taxon>
        <taxon>Ascomycota</taxon>
        <taxon>Pezizomycotina</taxon>
        <taxon>Pezizomycetes</taxon>
        <taxon>Pezizales</taxon>
        <taxon>Discinaceae</taxon>
        <taxon>Discina</taxon>
    </lineage>
</organism>
<accession>A0ABR3GUF0</accession>
<comment type="caution">
    <text evidence="9">The sequence shown here is derived from an EMBL/GenBank/DDBJ whole genome shotgun (WGS) entry which is preliminary data.</text>
</comment>
<evidence type="ECO:0000256" key="7">
    <source>
        <dbReference type="SAM" id="Phobius"/>
    </source>
</evidence>
<comment type="similarity">
    <text evidence="5">Belongs to the SAT4 family.</text>
</comment>
<dbReference type="EMBL" id="JBBBZM010000011">
    <property type="protein sequence ID" value="KAL0639483.1"/>
    <property type="molecule type" value="Genomic_DNA"/>
</dbReference>
<evidence type="ECO:0000256" key="3">
    <source>
        <dbReference type="ARBA" id="ARBA00022989"/>
    </source>
</evidence>
<protein>
    <recommendedName>
        <fullName evidence="8">Rhodopsin domain-containing protein</fullName>
    </recommendedName>
</protein>
<keyword evidence="2 7" id="KW-0812">Transmembrane</keyword>
<evidence type="ECO:0000256" key="2">
    <source>
        <dbReference type="ARBA" id="ARBA00022692"/>
    </source>
</evidence>
<dbReference type="InterPro" id="IPR052337">
    <property type="entry name" value="SAT4-like"/>
</dbReference>